<protein>
    <submittedName>
        <fullName evidence="6">Glutathione peroxidase</fullName>
    </submittedName>
</protein>
<evidence type="ECO:0000313" key="6">
    <source>
        <dbReference type="WBParaSite" id="L893_g2553.t1"/>
    </source>
</evidence>
<comment type="similarity">
    <text evidence="1">Belongs to the glutathione peroxidase family.</text>
</comment>
<feature type="chain" id="PRO_5009313291" evidence="4">
    <location>
        <begin position="18"/>
        <end position="84"/>
    </location>
</feature>
<dbReference type="InterPro" id="IPR036249">
    <property type="entry name" value="Thioredoxin-like_sf"/>
</dbReference>
<evidence type="ECO:0000256" key="1">
    <source>
        <dbReference type="ARBA" id="ARBA00006926"/>
    </source>
</evidence>
<dbReference type="SUPFAM" id="SSF52833">
    <property type="entry name" value="Thioredoxin-like"/>
    <property type="match status" value="1"/>
</dbReference>
<sequence length="84" mass="9020">MIGPLLLSTVLLSSVSAATLEQPGPKLVDEASRWSQCKAQNESIYDFQVETLDGQFTDLSQFKGQVLLVINVATFCGLSLSSLA</sequence>
<keyword evidence="5" id="KW-1185">Reference proteome</keyword>
<dbReference type="PROSITE" id="PS51355">
    <property type="entry name" value="GLUTATHIONE_PEROXID_3"/>
    <property type="match status" value="1"/>
</dbReference>
<organism evidence="5 6">
    <name type="scientific">Steinernema glaseri</name>
    <dbReference type="NCBI Taxonomy" id="37863"/>
    <lineage>
        <taxon>Eukaryota</taxon>
        <taxon>Metazoa</taxon>
        <taxon>Ecdysozoa</taxon>
        <taxon>Nematoda</taxon>
        <taxon>Chromadorea</taxon>
        <taxon>Rhabditida</taxon>
        <taxon>Tylenchina</taxon>
        <taxon>Panagrolaimomorpha</taxon>
        <taxon>Strongyloidoidea</taxon>
        <taxon>Steinernematidae</taxon>
        <taxon>Steinernema</taxon>
    </lineage>
</organism>
<dbReference type="Pfam" id="PF00255">
    <property type="entry name" value="GSHPx"/>
    <property type="match status" value="1"/>
</dbReference>
<dbReference type="AlphaFoldDB" id="A0A1I7ZDT2"/>
<keyword evidence="4" id="KW-0732">Signal</keyword>
<evidence type="ECO:0000256" key="3">
    <source>
        <dbReference type="ARBA" id="ARBA00023002"/>
    </source>
</evidence>
<dbReference type="WBParaSite" id="L893_g2553.t1">
    <property type="protein sequence ID" value="L893_g2553.t1"/>
    <property type="gene ID" value="L893_g2553"/>
</dbReference>
<evidence type="ECO:0000256" key="4">
    <source>
        <dbReference type="SAM" id="SignalP"/>
    </source>
</evidence>
<dbReference type="GO" id="GO:0006979">
    <property type="term" value="P:response to oxidative stress"/>
    <property type="evidence" value="ECO:0007669"/>
    <property type="project" value="InterPro"/>
</dbReference>
<evidence type="ECO:0000256" key="2">
    <source>
        <dbReference type="ARBA" id="ARBA00022559"/>
    </source>
</evidence>
<dbReference type="InterPro" id="IPR000889">
    <property type="entry name" value="Glutathione_peroxidase"/>
</dbReference>
<accession>A0A1I7ZDT2</accession>
<keyword evidence="3" id="KW-0560">Oxidoreductase</keyword>
<feature type="signal peptide" evidence="4">
    <location>
        <begin position="1"/>
        <end position="17"/>
    </location>
</feature>
<reference evidence="6" key="1">
    <citation type="submission" date="2016-11" db="UniProtKB">
        <authorList>
            <consortium name="WormBaseParasite"/>
        </authorList>
    </citation>
    <scope>IDENTIFICATION</scope>
</reference>
<dbReference type="Gene3D" id="3.40.30.10">
    <property type="entry name" value="Glutaredoxin"/>
    <property type="match status" value="1"/>
</dbReference>
<dbReference type="Proteomes" id="UP000095287">
    <property type="component" value="Unplaced"/>
</dbReference>
<proteinExistence type="inferred from homology"/>
<keyword evidence="2" id="KW-0575">Peroxidase</keyword>
<dbReference type="GO" id="GO:0004601">
    <property type="term" value="F:peroxidase activity"/>
    <property type="evidence" value="ECO:0007669"/>
    <property type="project" value="UniProtKB-KW"/>
</dbReference>
<evidence type="ECO:0000313" key="5">
    <source>
        <dbReference type="Proteomes" id="UP000095287"/>
    </source>
</evidence>
<name>A0A1I7ZDT2_9BILA</name>